<evidence type="ECO:0000313" key="3">
    <source>
        <dbReference type="Proteomes" id="UP001408356"/>
    </source>
</evidence>
<reference evidence="2 3" key="1">
    <citation type="journal article" date="2024" name="J. Plant Pathol.">
        <title>Sequence and assembly of the genome of Seiridium unicorne, isolate CBS 538.82, causal agent of cypress canker disease.</title>
        <authorList>
            <person name="Scali E."/>
            <person name="Rocca G.D."/>
            <person name="Danti R."/>
            <person name="Garbelotto M."/>
            <person name="Barberini S."/>
            <person name="Baroncelli R."/>
            <person name="Emiliani G."/>
        </authorList>
    </citation>
    <scope>NUCLEOTIDE SEQUENCE [LARGE SCALE GENOMIC DNA]</scope>
    <source>
        <strain evidence="2 3">BM-138-508</strain>
    </source>
</reference>
<protein>
    <submittedName>
        <fullName evidence="2">Oxidoreductase AflY</fullName>
    </submittedName>
</protein>
<sequence length="496" mass="55310">MGPSTTNPATAYSISLSPVATTGTTNVGNLTQESADKVSELLMINNALYHARFNDAGFHNHIVHHLLALWALGSTPTEIQDLYDYNKSYQAPLKRQPASVSVGLKDKAFFRENMGKAEYYADFVRFFQDEIAERGVPDVVNEYLLKGDEFANDIFGRMHSGFMHPLIHLGCGIEFQQPCTVAESLAAACIHDDWPKDFLFPTEEYVNQNPTATSKPLFEILDGLRNDPEILTAVRPSDPLNKISDGLMKRAKEQLVPHLAQFRVQASMEDIKRQTEEMMYTCTYMTGAAQRPGKKETLDFIMMHAATTSVFYPAIMAQDWISDSNKARLLEAKARSDAIMYAGCGSPALYPDRITEYTARHPADGWPELIRRANKYRDDGHVVKMIRALFALETLEENPATGFPLARSDFIKIAHLTLDAVERAHENDGAFIPEPMANGVRNHVGRGGEMVLGNMSRWVYYTGLEGSWDLFPNLETSGAEEVSASKPIPFLGEVTV</sequence>
<keyword evidence="1" id="KW-0560">Oxidoreductase</keyword>
<comment type="caution">
    <text evidence="2">The sequence shown here is derived from an EMBL/GenBank/DDBJ whole genome shotgun (WGS) entry which is preliminary data.</text>
</comment>
<dbReference type="PANTHER" id="PTHR35870">
    <property type="entry name" value="PROTEIN, PUTATIVE (AFU_ORTHOLOGUE AFUA_5G03330)-RELATED"/>
    <property type="match status" value="1"/>
</dbReference>
<dbReference type="PANTHER" id="PTHR35870:SF1">
    <property type="entry name" value="PROTEIN, PUTATIVE (AFU_ORTHOLOGUE AFUA_5G03330)-RELATED"/>
    <property type="match status" value="1"/>
</dbReference>
<proteinExistence type="predicted"/>
<dbReference type="InterPro" id="IPR025337">
    <property type="entry name" value="Questin_oxidase-like"/>
</dbReference>
<evidence type="ECO:0000313" key="2">
    <source>
        <dbReference type="EMBL" id="KAK9426806.1"/>
    </source>
</evidence>
<evidence type="ECO:0000256" key="1">
    <source>
        <dbReference type="ARBA" id="ARBA00023002"/>
    </source>
</evidence>
<dbReference type="Proteomes" id="UP001408356">
    <property type="component" value="Unassembled WGS sequence"/>
</dbReference>
<name>A0ABR2VJV6_9PEZI</name>
<organism evidence="2 3">
    <name type="scientific">Seiridium unicorne</name>
    <dbReference type="NCBI Taxonomy" id="138068"/>
    <lineage>
        <taxon>Eukaryota</taxon>
        <taxon>Fungi</taxon>
        <taxon>Dikarya</taxon>
        <taxon>Ascomycota</taxon>
        <taxon>Pezizomycotina</taxon>
        <taxon>Sordariomycetes</taxon>
        <taxon>Xylariomycetidae</taxon>
        <taxon>Amphisphaeriales</taxon>
        <taxon>Sporocadaceae</taxon>
        <taxon>Seiridium</taxon>
    </lineage>
</organism>
<dbReference type="Pfam" id="PF14027">
    <property type="entry name" value="Questin_oxidase"/>
    <property type="match status" value="1"/>
</dbReference>
<gene>
    <name evidence="2" type="ORF">SUNI508_00333</name>
</gene>
<dbReference type="EMBL" id="JARVKF010000001">
    <property type="protein sequence ID" value="KAK9426806.1"/>
    <property type="molecule type" value="Genomic_DNA"/>
</dbReference>
<keyword evidence="3" id="KW-1185">Reference proteome</keyword>
<accession>A0ABR2VJV6</accession>